<proteinExistence type="predicted"/>
<accession>A0A0L9UZL7</accession>
<evidence type="ECO:0000313" key="2">
    <source>
        <dbReference type="Proteomes" id="UP000053144"/>
    </source>
</evidence>
<protein>
    <submittedName>
        <fullName evidence="1">Uncharacterized protein</fullName>
    </submittedName>
</protein>
<sequence length="179" mass="20092">MCCTSLLGERYSELTLYYLERFGILAKQLSSVHVKHRECILQVLHHLVGVHALSVQLNELVQADAPVIVTVHLELNMLFHLLLNAPVIVTVHLELNTLVNLIRCGSSSTLSASVHVHTPHHFEDTKLDIISSTKEPIMYPTNRRAPVCLRRWFGGVRRCCRCVRVDVAAWAELLVAKGG</sequence>
<dbReference type="Proteomes" id="UP000053144">
    <property type="component" value="Chromosome 7"/>
</dbReference>
<dbReference type="Gramene" id="KOM48315">
    <property type="protein sequence ID" value="KOM48315"/>
    <property type="gene ID" value="LR48_Vigan07g201900"/>
</dbReference>
<name>A0A0L9UZL7_PHAAN</name>
<gene>
    <name evidence="1" type="ORF">LR48_Vigan07g201900</name>
</gene>
<dbReference type="AlphaFoldDB" id="A0A0L9UZL7"/>
<dbReference type="EMBL" id="CM003377">
    <property type="protein sequence ID" value="KOM48315.1"/>
    <property type="molecule type" value="Genomic_DNA"/>
</dbReference>
<organism evidence="1 2">
    <name type="scientific">Phaseolus angularis</name>
    <name type="common">Azuki bean</name>
    <name type="synonym">Vigna angularis</name>
    <dbReference type="NCBI Taxonomy" id="3914"/>
    <lineage>
        <taxon>Eukaryota</taxon>
        <taxon>Viridiplantae</taxon>
        <taxon>Streptophyta</taxon>
        <taxon>Embryophyta</taxon>
        <taxon>Tracheophyta</taxon>
        <taxon>Spermatophyta</taxon>
        <taxon>Magnoliopsida</taxon>
        <taxon>eudicotyledons</taxon>
        <taxon>Gunneridae</taxon>
        <taxon>Pentapetalae</taxon>
        <taxon>rosids</taxon>
        <taxon>fabids</taxon>
        <taxon>Fabales</taxon>
        <taxon>Fabaceae</taxon>
        <taxon>Papilionoideae</taxon>
        <taxon>50 kb inversion clade</taxon>
        <taxon>NPAAA clade</taxon>
        <taxon>indigoferoid/millettioid clade</taxon>
        <taxon>Phaseoleae</taxon>
        <taxon>Vigna</taxon>
    </lineage>
</organism>
<reference evidence="2" key="1">
    <citation type="journal article" date="2015" name="Proc. Natl. Acad. Sci. U.S.A.">
        <title>Genome sequencing of adzuki bean (Vigna angularis) provides insight into high starch and low fat accumulation and domestication.</title>
        <authorList>
            <person name="Yang K."/>
            <person name="Tian Z."/>
            <person name="Chen C."/>
            <person name="Luo L."/>
            <person name="Zhao B."/>
            <person name="Wang Z."/>
            <person name="Yu L."/>
            <person name="Li Y."/>
            <person name="Sun Y."/>
            <person name="Li W."/>
            <person name="Chen Y."/>
            <person name="Li Y."/>
            <person name="Zhang Y."/>
            <person name="Ai D."/>
            <person name="Zhao J."/>
            <person name="Shang C."/>
            <person name="Ma Y."/>
            <person name="Wu B."/>
            <person name="Wang M."/>
            <person name="Gao L."/>
            <person name="Sun D."/>
            <person name="Zhang P."/>
            <person name="Guo F."/>
            <person name="Wang W."/>
            <person name="Li Y."/>
            <person name="Wang J."/>
            <person name="Varshney R.K."/>
            <person name="Wang J."/>
            <person name="Ling H.Q."/>
            <person name="Wan P."/>
        </authorList>
    </citation>
    <scope>NUCLEOTIDE SEQUENCE</scope>
    <source>
        <strain evidence="2">cv. Jingnong 6</strain>
    </source>
</reference>
<evidence type="ECO:0000313" key="1">
    <source>
        <dbReference type="EMBL" id="KOM48315.1"/>
    </source>
</evidence>